<proteinExistence type="predicted"/>
<organism evidence="1 2">
    <name type="scientific">Frieseomelitta varia</name>
    <dbReference type="NCBI Taxonomy" id="561572"/>
    <lineage>
        <taxon>Eukaryota</taxon>
        <taxon>Metazoa</taxon>
        <taxon>Ecdysozoa</taxon>
        <taxon>Arthropoda</taxon>
        <taxon>Hexapoda</taxon>
        <taxon>Insecta</taxon>
        <taxon>Pterygota</taxon>
        <taxon>Neoptera</taxon>
        <taxon>Endopterygota</taxon>
        <taxon>Hymenoptera</taxon>
        <taxon>Apocrita</taxon>
        <taxon>Aculeata</taxon>
        <taxon>Apoidea</taxon>
        <taxon>Anthophila</taxon>
        <taxon>Apidae</taxon>
        <taxon>Frieseomelitta</taxon>
    </lineage>
</organism>
<protein>
    <submittedName>
        <fullName evidence="1">Uncharacterized protein</fullName>
    </submittedName>
</protein>
<keyword evidence="2" id="KW-1185">Reference proteome</keyword>
<reference evidence="1" key="1">
    <citation type="submission" date="2019-11" db="EMBL/GenBank/DDBJ databases">
        <title>The nuclear and mitochondrial genomes of Frieseomelitta varia - a highly eusocial stingless bee (Meliponini) with a permanently sterile worker caste.</title>
        <authorList>
            <person name="Freitas F.C.P."/>
            <person name="Lourenco A.P."/>
            <person name="Nunes F.M.F."/>
            <person name="Paschoal A.R."/>
            <person name="Abreu F.C.P."/>
            <person name="Barbin F.O."/>
            <person name="Bataglia L."/>
            <person name="Cardoso-Junior C.A.M."/>
            <person name="Cervoni M.S."/>
            <person name="Silva S.R."/>
            <person name="Dalarmi F."/>
            <person name="Del Lama M.A."/>
            <person name="Depintor T.S."/>
            <person name="Ferreira K.M."/>
            <person name="Goria P.S."/>
            <person name="Jaskot M.C."/>
            <person name="Lago D.C."/>
            <person name="Luna-Lucena D."/>
            <person name="Moda L.M."/>
            <person name="Nascimento L."/>
            <person name="Pedrino M."/>
            <person name="Rabico F.O."/>
            <person name="Sanches F.C."/>
            <person name="Santos D.E."/>
            <person name="Santos C.G."/>
            <person name="Vieira J."/>
            <person name="Lopes T.F."/>
            <person name="Barchuk A.R."/>
            <person name="Hartfelder K."/>
            <person name="Simoes Z.L.P."/>
            <person name="Bitondi M.M.G."/>
            <person name="Pinheiro D.G."/>
        </authorList>
    </citation>
    <scope>NUCLEOTIDE SEQUENCE</scope>
    <source>
        <strain evidence="1">USP_RPSP 00005682</strain>
        <tissue evidence="1">Whole individual</tissue>
    </source>
</reference>
<dbReference type="EMBL" id="WNWW01000146">
    <property type="protein sequence ID" value="KAF3429744.1"/>
    <property type="molecule type" value="Genomic_DNA"/>
</dbReference>
<comment type="caution">
    <text evidence="1">The sequence shown here is derived from an EMBL/GenBank/DDBJ whole genome shotgun (WGS) entry which is preliminary data.</text>
</comment>
<accession>A0A833RVL3</accession>
<dbReference type="AlphaFoldDB" id="A0A833RVL3"/>
<gene>
    <name evidence="1" type="ORF">E2986_13748</name>
</gene>
<dbReference type="Proteomes" id="UP000655588">
    <property type="component" value="Unassembled WGS sequence"/>
</dbReference>
<evidence type="ECO:0000313" key="2">
    <source>
        <dbReference type="Proteomes" id="UP000655588"/>
    </source>
</evidence>
<sequence length="261" mass="30276">MENAPSVFVLFLNVVQGLLHLFSLRACWHKRMTVREAKWLVVHTDRGYVHVLHKTANNNFYIHLLEIKRVGEVSQNNSDQLIGNEDEKKQLLIVQEVRRKSGSIDRGQFVPSLKEAAETHHAETHIDENKMNTAFMVARRSIWLAVVAKFDWARFRFYLTNFVTNKYFLCAGSWCAKSFITSLTMAETGTMLRFRWEFRATLLLLCVWRSAWLAVFLTDAQPVLIRPIHVYQSLIKGVHDYFNNTCVILFHSVASTEVEGE</sequence>
<name>A0A833RVL3_9HYME</name>
<evidence type="ECO:0000313" key="1">
    <source>
        <dbReference type="EMBL" id="KAF3429744.1"/>
    </source>
</evidence>